<protein>
    <submittedName>
        <fullName evidence="2">Chromosome partitioning protein</fullName>
    </submittedName>
</protein>
<dbReference type="PANTHER" id="PTHR13696">
    <property type="entry name" value="P-LOOP CONTAINING NUCLEOSIDE TRIPHOSPHATE HYDROLASE"/>
    <property type="match status" value="1"/>
</dbReference>
<dbReference type="PANTHER" id="PTHR13696:SF96">
    <property type="entry name" value="COBQ_COBB_MIND_PARA NUCLEOTIDE BINDING DOMAIN-CONTAINING PROTEIN"/>
    <property type="match status" value="1"/>
</dbReference>
<dbReference type="SUPFAM" id="SSF52540">
    <property type="entry name" value="P-loop containing nucleoside triphosphate hydrolases"/>
    <property type="match status" value="1"/>
</dbReference>
<dbReference type="InterPro" id="IPR050678">
    <property type="entry name" value="DNA_Partitioning_ATPase"/>
</dbReference>
<comment type="caution">
    <text evidence="2">The sequence shown here is derived from an EMBL/GenBank/DDBJ whole genome shotgun (WGS) entry which is preliminary data.</text>
</comment>
<dbReference type="Pfam" id="PF01656">
    <property type="entry name" value="CbiA"/>
    <property type="match status" value="1"/>
</dbReference>
<dbReference type="InterPro" id="IPR027417">
    <property type="entry name" value="P-loop_NTPase"/>
</dbReference>
<dbReference type="Proteomes" id="UP001223420">
    <property type="component" value="Unassembled WGS sequence"/>
</dbReference>
<reference evidence="2" key="1">
    <citation type="submission" date="2023-07" db="EMBL/GenBank/DDBJ databases">
        <title>Genomic Encyclopedia of Type Strains, Phase IV (KMG-IV): sequencing the most valuable type-strain genomes for metagenomic binning, comparative biology and taxonomic classification.</title>
        <authorList>
            <person name="Goeker M."/>
        </authorList>
    </citation>
    <scope>NUCLEOTIDE SEQUENCE</scope>
    <source>
        <strain evidence="2">DSM 19569</strain>
    </source>
</reference>
<gene>
    <name evidence="2" type="ORF">QO001_006545</name>
</gene>
<dbReference type="InterPro" id="IPR002586">
    <property type="entry name" value="CobQ/CobB/MinD/ParA_Nub-bd_dom"/>
</dbReference>
<dbReference type="PIRSF" id="PIRSF009320">
    <property type="entry name" value="Nuc_binding_HP_1000"/>
    <property type="match status" value="1"/>
</dbReference>
<evidence type="ECO:0000313" key="2">
    <source>
        <dbReference type="EMBL" id="MDQ0547586.1"/>
    </source>
</evidence>
<dbReference type="RefSeq" id="WP_043075369.1">
    <property type="nucleotide sequence ID" value="NZ_JAJALK010000034.1"/>
</dbReference>
<name>A0AAJ1TV83_9HYPH</name>
<sequence>MQIIAVAARKGGVGKTTLVTHLSVASWQAGLRTKVIDLDPQTTASEWADARGDDAPDVISAQSNRLSKILEAIREDTDIVYLDTPPAAGDAGAAAIEAANLVLIPCRIQAADLAAVLRSYDSARGQDRRAVVVFNDESPQRRKSIVDETNTVLAMKGIETAPVVIHSRIAYGESQDQGRTVLETDPNSVAADEMRQLYTWVTKQLNQKGAKAEKSASKK</sequence>
<feature type="domain" description="CobQ/CobB/MinD/ParA nucleotide binding" evidence="1">
    <location>
        <begin position="4"/>
        <end position="180"/>
    </location>
</feature>
<accession>A0AAJ1TV83</accession>
<organism evidence="2 3">
    <name type="scientific">Methylobacterium brachiatum</name>
    <dbReference type="NCBI Taxonomy" id="269660"/>
    <lineage>
        <taxon>Bacteria</taxon>
        <taxon>Pseudomonadati</taxon>
        <taxon>Pseudomonadota</taxon>
        <taxon>Alphaproteobacteria</taxon>
        <taxon>Hyphomicrobiales</taxon>
        <taxon>Methylobacteriaceae</taxon>
        <taxon>Methylobacterium</taxon>
    </lineage>
</organism>
<dbReference type="EMBL" id="JAUSWL010000031">
    <property type="protein sequence ID" value="MDQ0547586.1"/>
    <property type="molecule type" value="Genomic_DNA"/>
</dbReference>
<evidence type="ECO:0000313" key="3">
    <source>
        <dbReference type="Proteomes" id="UP001223420"/>
    </source>
</evidence>
<dbReference type="Gene3D" id="3.40.50.300">
    <property type="entry name" value="P-loop containing nucleotide triphosphate hydrolases"/>
    <property type="match status" value="1"/>
</dbReference>
<evidence type="ECO:0000259" key="1">
    <source>
        <dbReference type="Pfam" id="PF01656"/>
    </source>
</evidence>
<dbReference type="CDD" id="cd02042">
    <property type="entry name" value="ParAB_family"/>
    <property type="match status" value="1"/>
</dbReference>
<proteinExistence type="predicted"/>
<dbReference type="AlphaFoldDB" id="A0AAJ1TV83"/>